<accession>A0A3N2Q5Y1</accession>
<dbReference type="PROSITE" id="PS51762">
    <property type="entry name" value="GH16_2"/>
    <property type="match status" value="1"/>
</dbReference>
<evidence type="ECO:0000256" key="1">
    <source>
        <dbReference type="SAM" id="MobiDB-lite"/>
    </source>
</evidence>
<evidence type="ECO:0000256" key="2">
    <source>
        <dbReference type="SAM" id="SignalP"/>
    </source>
</evidence>
<feature type="domain" description="GH16" evidence="3">
    <location>
        <begin position="20"/>
        <end position="280"/>
    </location>
</feature>
<sequence>MAPSFFSAALISAALLSTAAATNTQPYQLVDTYDSSNFIDKFGFFTSDHSSPDYNDVDPTSGYVSYKGLAEAQELGLTKTVGEDFYLGVDSRSVLDPQGIGRASVRLESKSTYKTGLFVGDFTHFPKPACGTWPAFWTFGKPWPTGGEIDIYEAWNLDSANRFVMHTDSSIGECTISSDGMTSNMQTPNCSPTAPGQTPGTGCAALDSEPPYASKKGGVYAMEWTDSHVKIWAFTHDNTPSDLLEGRPDPTTWGTPRFSTGDCEVSSLFDDARVMMNINFCGVAGHEGHWDECEAETGESSCHAFVAQNPTAFKKSYFQVRSIKIYQLTEGSDEPQPEPIEPSSVPPLPVPSGEPEEPVPEPVDSLSISSEFPLPTEVPEEPEEPEEPENPVEETTSLVSFEPAPSETDDFPISSSIEGGVPPAPTPPPSSGAEGESPIVTSERLTTLTISETITSTITSCPPDVGDVCPGSGVTRTTVVVVETTTVCPVTDVPTTITISKTVIDTITSCAPEVPDCAIGEPTTTVETEIIETTTEIPVTETPRPSPGGPEQPELPEEPEQPETPPETPEEPEQPCQPGQPDSPCQPEQPETPEEPEQPGTPCQPGQSDQPSRTARAGTTWHALSTWPT</sequence>
<feature type="compositionally biased region" description="Low complexity" evidence="1">
    <location>
        <begin position="431"/>
        <end position="440"/>
    </location>
</feature>
<dbReference type="AlphaFoldDB" id="A0A3N2Q5Y1"/>
<feature type="compositionally biased region" description="Acidic residues" evidence="1">
    <location>
        <begin position="378"/>
        <end position="392"/>
    </location>
</feature>
<proteinExistence type="predicted"/>
<dbReference type="PANTHER" id="PTHR10963:SF24">
    <property type="entry name" value="GLYCOSIDASE C21B10.07-RELATED"/>
    <property type="match status" value="1"/>
</dbReference>
<dbReference type="Pfam" id="PF26113">
    <property type="entry name" value="GH16_XgeA"/>
    <property type="match status" value="1"/>
</dbReference>
<dbReference type="InterPro" id="IPR050546">
    <property type="entry name" value="Glycosyl_Hydrlase_16"/>
</dbReference>
<feature type="compositionally biased region" description="Low complexity" evidence="1">
    <location>
        <begin position="534"/>
        <end position="543"/>
    </location>
</feature>
<dbReference type="OrthoDB" id="192832at2759"/>
<feature type="region of interest" description="Disordered" evidence="1">
    <location>
        <begin position="534"/>
        <end position="629"/>
    </location>
</feature>
<feature type="compositionally biased region" description="Low complexity" evidence="1">
    <location>
        <begin position="598"/>
        <end position="607"/>
    </location>
</feature>
<dbReference type="PANTHER" id="PTHR10963">
    <property type="entry name" value="GLYCOSYL HYDROLASE-RELATED"/>
    <property type="match status" value="1"/>
</dbReference>
<name>A0A3N2Q5Y1_SODAK</name>
<evidence type="ECO:0000313" key="5">
    <source>
        <dbReference type="Proteomes" id="UP000272025"/>
    </source>
</evidence>
<dbReference type="GeneID" id="39584305"/>
<organism evidence="4 5">
    <name type="scientific">Sodiomyces alkalinus (strain CBS 110278 / VKM F-3762 / F11)</name>
    <name type="common">Alkaliphilic filamentous fungus</name>
    <dbReference type="NCBI Taxonomy" id="1314773"/>
    <lineage>
        <taxon>Eukaryota</taxon>
        <taxon>Fungi</taxon>
        <taxon>Dikarya</taxon>
        <taxon>Ascomycota</taxon>
        <taxon>Pezizomycotina</taxon>
        <taxon>Sordariomycetes</taxon>
        <taxon>Hypocreomycetidae</taxon>
        <taxon>Glomerellales</taxon>
        <taxon>Plectosphaerellaceae</taxon>
        <taxon>Sodiomyces</taxon>
    </lineage>
</organism>
<feature type="compositionally biased region" description="Pro residues" evidence="1">
    <location>
        <begin position="337"/>
        <end position="352"/>
    </location>
</feature>
<dbReference type="GO" id="GO:0004553">
    <property type="term" value="F:hydrolase activity, hydrolyzing O-glycosyl compounds"/>
    <property type="evidence" value="ECO:0007669"/>
    <property type="project" value="InterPro"/>
</dbReference>
<evidence type="ECO:0000313" key="4">
    <source>
        <dbReference type="EMBL" id="ROT42189.1"/>
    </source>
</evidence>
<reference evidence="4 5" key="1">
    <citation type="journal article" date="2018" name="Mol. Ecol.">
        <title>The obligate alkalophilic soda-lake fungus Sodiomyces alkalinus has shifted to a protein diet.</title>
        <authorList>
            <person name="Grum-Grzhimaylo A.A."/>
            <person name="Falkoski D.L."/>
            <person name="van den Heuvel J."/>
            <person name="Valero-Jimenez C.A."/>
            <person name="Min B."/>
            <person name="Choi I.G."/>
            <person name="Lipzen A."/>
            <person name="Daum C.G."/>
            <person name="Aanen D.K."/>
            <person name="Tsang A."/>
            <person name="Henrissat B."/>
            <person name="Bilanenko E.N."/>
            <person name="de Vries R.P."/>
            <person name="van Kan J.A.L."/>
            <person name="Grigoriev I.V."/>
            <person name="Debets A.J.M."/>
        </authorList>
    </citation>
    <scope>NUCLEOTIDE SEQUENCE [LARGE SCALE GENOMIC DNA]</scope>
    <source>
        <strain evidence="4 5">F11</strain>
    </source>
</reference>
<dbReference type="InterPro" id="IPR013320">
    <property type="entry name" value="ConA-like_dom_sf"/>
</dbReference>
<dbReference type="InterPro" id="IPR000757">
    <property type="entry name" value="Beta-glucanase-like"/>
</dbReference>
<keyword evidence="2" id="KW-0732">Signal</keyword>
<protein>
    <recommendedName>
        <fullName evidence="3">GH16 domain-containing protein</fullName>
    </recommendedName>
</protein>
<dbReference type="GO" id="GO:0009251">
    <property type="term" value="P:glucan catabolic process"/>
    <property type="evidence" value="ECO:0007669"/>
    <property type="project" value="TreeGrafter"/>
</dbReference>
<feature type="region of interest" description="Disordered" evidence="1">
    <location>
        <begin position="330"/>
        <end position="440"/>
    </location>
</feature>
<evidence type="ECO:0000259" key="3">
    <source>
        <dbReference type="PROSITE" id="PS51762"/>
    </source>
</evidence>
<dbReference type="EMBL" id="ML119051">
    <property type="protein sequence ID" value="ROT42189.1"/>
    <property type="molecule type" value="Genomic_DNA"/>
</dbReference>
<dbReference type="RefSeq" id="XP_028469995.1">
    <property type="nucleotide sequence ID" value="XM_028615828.1"/>
</dbReference>
<dbReference type="STRING" id="1314773.A0A3N2Q5Y1"/>
<feature type="signal peptide" evidence="2">
    <location>
        <begin position="1"/>
        <end position="21"/>
    </location>
</feature>
<gene>
    <name evidence="4" type="ORF">SODALDRAFT_9701</name>
</gene>
<dbReference type="CDD" id="cd02181">
    <property type="entry name" value="GH16_fungal_Lam16A_glucanase"/>
    <property type="match status" value="1"/>
</dbReference>
<feature type="chain" id="PRO_5018296298" description="GH16 domain-containing protein" evidence="2">
    <location>
        <begin position="22"/>
        <end position="629"/>
    </location>
</feature>
<keyword evidence="5" id="KW-1185">Reference proteome</keyword>
<dbReference type="Proteomes" id="UP000272025">
    <property type="component" value="Unassembled WGS sequence"/>
</dbReference>
<feature type="compositionally biased region" description="Low complexity" evidence="1">
    <location>
        <begin position="574"/>
        <end position="589"/>
    </location>
</feature>
<dbReference type="SUPFAM" id="SSF49899">
    <property type="entry name" value="Concanavalin A-like lectins/glucanases"/>
    <property type="match status" value="1"/>
</dbReference>
<dbReference type="Gene3D" id="2.60.120.200">
    <property type="match status" value="1"/>
</dbReference>